<dbReference type="RefSeq" id="WP_012201626.1">
    <property type="nucleotide sequence ID" value="NC_010001.1"/>
</dbReference>
<evidence type="ECO:0000256" key="1">
    <source>
        <dbReference type="ARBA" id="ARBA00004651"/>
    </source>
</evidence>
<evidence type="ECO:0000313" key="8">
    <source>
        <dbReference type="EMBL" id="ABX43978.1"/>
    </source>
</evidence>
<sequence precursor="true">MITKQSLSPFPYIKNNRKRILVLILSFGFYLTMIYGVQYIFSSTTYTFEQLLANQYQKAPFLSATEDMSPEEKQEELRSVCDQFNRYEEVSIAFPASYIDGGRIKTTIGYEYFDYPITEAKYIPTYLSHFNAKLIEGKIPTEPGEIIADQKYMRNNQLELGEEIIPGFHIVGIVKSDYYLLIGVNKHFYNYYVHVLMKNTTVHFETLCEEIGIPFSYNVNTYETGLANVSIDAGNSLQLCTNLIFIISTVVLFLCLLAVIQMYFRDRNDEWCLYHSLGYSIHSIYNLAMKELLLILGVSCILCLGLLSLFLPLFYRLAILPNGLLIQYFHPDVILKMIAVIVLFLGMCQIPLTHSLHRIKTVDILDEESI</sequence>
<feature type="domain" description="ABC3 transporter permease C-terminal" evidence="7">
    <location>
        <begin position="243"/>
        <end position="352"/>
    </location>
</feature>
<dbReference type="InterPro" id="IPR003838">
    <property type="entry name" value="ABC3_permease_C"/>
</dbReference>
<dbReference type="Proteomes" id="UP000000370">
    <property type="component" value="Chromosome"/>
</dbReference>
<feature type="transmembrane region" description="Helical" evidence="6">
    <location>
        <begin position="20"/>
        <end position="41"/>
    </location>
</feature>
<proteinExistence type="predicted"/>
<feature type="transmembrane region" description="Helical" evidence="6">
    <location>
        <begin position="333"/>
        <end position="352"/>
    </location>
</feature>
<dbReference type="OrthoDB" id="5137249at2"/>
<keyword evidence="2" id="KW-1003">Cell membrane</keyword>
<keyword evidence="5 6" id="KW-0472">Membrane</keyword>
<keyword evidence="9" id="KW-1185">Reference proteome</keyword>
<dbReference type="Pfam" id="PF02687">
    <property type="entry name" value="FtsX"/>
    <property type="match status" value="1"/>
</dbReference>
<evidence type="ECO:0000256" key="2">
    <source>
        <dbReference type="ARBA" id="ARBA00022475"/>
    </source>
</evidence>
<name>A9KJF8_LACP7</name>
<dbReference type="GO" id="GO:0005886">
    <property type="term" value="C:plasma membrane"/>
    <property type="evidence" value="ECO:0007669"/>
    <property type="project" value="UniProtKB-SubCell"/>
</dbReference>
<feature type="transmembrane region" description="Helical" evidence="6">
    <location>
        <begin position="292"/>
        <end position="313"/>
    </location>
</feature>
<organism evidence="8 9">
    <name type="scientific">Lachnoclostridium phytofermentans (strain ATCC 700394 / DSM 18823 / ISDg)</name>
    <name type="common">Clostridium phytofermentans</name>
    <dbReference type="NCBI Taxonomy" id="357809"/>
    <lineage>
        <taxon>Bacteria</taxon>
        <taxon>Bacillati</taxon>
        <taxon>Bacillota</taxon>
        <taxon>Clostridia</taxon>
        <taxon>Lachnospirales</taxon>
        <taxon>Lachnospiraceae</taxon>
    </lineage>
</organism>
<dbReference type="HOGENOM" id="CLU_747424_0_0_9"/>
<evidence type="ECO:0000313" key="9">
    <source>
        <dbReference type="Proteomes" id="UP000000370"/>
    </source>
</evidence>
<comment type="subcellular location">
    <subcellularLocation>
        <location evidence="1">Cell membrane</location>
        <topology evidence="1">Multi-pass membrane protein</topology>
    </subcellularLocation>
</comment>
<dbReference type="AlphaFoldDB" id="A9KJF8"/>
<dbReference type="eggNOG" id="ENOG5033ZDG">
    <property type="taxonomic scope" value="Bacteria"/>
</dbReference>
<feature type="transmembrane region" description="Helical" evidence="6">
    <location>
        <begin position="243"/>
        <end position="264"/>
    </location>
</feature>
<accession>A9KJF8</accession>
<reference evidence="9" key="1">
    <citation type="submission" date="2007-11" db="EMBL/GenBank/DDBJ databases">
        <title>Complete genome sequence of Clostridium phytofermentans ISDg.</title>
        <authorList>
            <person name="Leschine S.B."/>
            <person name="Warnick T.A."/>
            <person name="Blanchard J.L."/>
            <person name="Schnell D.J."/>
            <person name="Petit E.L."/>
            <person name="LaTouf W.G."/>
            <person name="Copeland A."/>
            <person name="Lucas S."/>
            <person name="Lapidus A."/>
            <person name="Barry K."/>
            <person name="Glavina del Rio T."/>
            <person name="Dalin E."/>
            <person name="Tice H."/>
            <person name="Pitluck S."/>
            <person name="Kiss H."/>
            <person name="Brettin T."/>
            <person name="Bruce D."/>
            <person name="Detter J.C."/>
            <person name="Han C."/>
            <person name="Kuske C."/>
            <person name="Schmutz J."/>
            <person name="Larimer F."/>
            <person name="Land M."/>
            <person name="Hauser L."/>
            <person name="Kyrpides N."/>
            <person name="Kim E.A."/>
            <person name="Richardson P."/>
        </authorList>
    </citation>
    <scope>NUCLEOTIDE SEQUENCE [LARGE SCALE GENOMIC DNA]</scope>
    <source>
        <strain evidence="9">ATCC 700394 / DSM 18823 / ISDg</strain>
    </source>
</reference>
<protein>
    <recommendedName>
        <fullName evidence="7">ABC3 transporter permease C-terminal domain-containing protein</fullName>
    </recommendedName>
</protein>
<evidence type="ECO:0000256" key="4">
    <source>
        <dbReference type="ARBA" id="ARBA00022989"/>
    </source>
</evidence>
<evidence type="ECO:0000259" key="7">
    <source>
        <dbReference type="Pfam" id="PF02687"/>
    </source>
</evidence>
<evidence type="ECO:0000256" key="6">
    <source>
        <dbReference type="SAM" id="Phobius"/>
    </source>
</evidence>
<dbReference type="EMBL" id="CP000885">
    <property type="protein sequence ID" value="ABX43978.1"/>
    <property type="molecule type" value="Genomic_DNA"/>
</dbReference>
<evidence type="ECO:0000256" key="3">
    <source>
        <dbReference type="ARBA" id="ARBA00022692"/>
    </source>
</evidence>
<keyword evidence="3 6" id="KW-0812">Transmembrane</keyword>
<keyword evidence="4 6" id="KW-1133">Transmembrane helix</keyword>
<dbReference type="STRING" id="357809.Cphy_3631"/>
<dbReference type="KEGG" id="cpy:Cphy_3631"/>
<gene>
    <name evidence="8" type="ordered locus">Cphy_3631</name>
</gene>
<evidence type="ECO:0000256" key="5">
    <source>
        <dbReference type="ARBA" id="ARBA00023136"/>
    </source>
</evidence>